<keyword evidence="1" id="KW-1133">Transmembrane helix</keyword>
<reference evidence="2 3" key="1">
    <citation type="submission" date="2024-07" db="EMBL/GenBank/DDBJ databases">
        <authorList>
            <person name="Akdeniz Z."/>
        </authorList>
    </citation>
    <scope>NUCLEOTIDE SEQUENCE [LARGE SCALE GENOMIC DNA]</scope>
</reference>
<evidence type="ECO:0000313" key="3">
    <source>
        <dbReference type="Proteomes" id="UP001642409"/>
    </source>
</evidence>
<dbReference type="Proteomes" id="UP001642409">
    <property type="component" value="Unassembled WGS sequence"/>
</dbReference>
<keyword evidence="1" id="KW-0472">Membrane</keyword>
<keyword evidence="1" id="KW-0812">Transmembrane</keyword>
<proteinExistence type="predicted"/>
<sequence length="107" mass="12511">MQQKSKVFVSEHFGLQVQMSGCNIYQFETAQTDFIETFESKTQALARQCFHFQDTSFLPTQQRPSRALTESSADQFYLILQLNFQKLVLVFQFLFTLFLSKPKNPNL</sequence>
<evidence type="ECO:0000313" key="2">
    <source>
        <dbReference type="EMBL" id="CAL6011040.1"/>
    </source>
</evidence>
<accession>A0ABP1I7M1</accession>
<evidence type="ECO:0000256" key="1">
    <source>
        <dbReference type="SAM" id="Phobius"/>
    </source>
</evidence>
<organism evidence="2 3">
    <name type="scientific">Hexamita inflata</name>
    <dbReference type="NCBI Taxonomy" id="28002"/>
    <lineage>
        <taxon>Eukaryota</taxon>
        <taxon>Metamonada</taxon>
        <taxon>Diplomonadida</taxon>
        <taxon>Hexamitidae</taxon>
        <taxon>Hexamitinae</taxon>
        <taxon>Hexamita</taxon>
    </lineage>
</organism>
<keyword evidence="3" id="KW-1185">Reference proteome</keyword>
<protein>
    <submittedName>
        <fullName evidence="2">Hypothetical_protein</fullName>
    </submittedName>
</protein>
<gene>
    <name evidence="2" type="ORF">HINF_LOCUS22418</name>
</gene>
<feature type="transmembrane region" description="Helical" evidence="1">
    <location>
        <begin position="76"/>
        <end position="99"/>
    </location>
</feature>
<comment type="caution">
    <text evidence="2">The sequence shown here is derived from an EMBL/GenBank/DDBJ whole genome shotgun (WGS) entry which is preliminary data.</text>
</comment>
<dbReference type="EMBL" id="CAXDID020000062">
    <property type="protein sequence ID" value="CAL6011040.1"/>
    <property type="molecule type" value="Genomic_DNA"/>
</dbReference>
<name>A0ABP1I7M1_9EUKA</name>